<dbReference type="EMBL" id="LAZR01022262">
    <property type="protein sequence ID" value="KKL82495.1"/>
    <property type="molecule type" value="Genomic_DNA"/>
</dbReference>
<gene>
    <name evidence="1" type="ORF">LCGC14_1984170</name>
</gene>
<accession>A0A0F9HL84</accession>
<comment type="caution">
    <text evidence="1">The sequence shown here is derived from an EMBL/GenBank/DDBJ whole genome shotgun (WGS) entry which is preliminary data.</text>
</comment>
<evidence type="ECO:0000313" key="1">
    <source>
        <dbReference type="EMBL" id="KKL82495.1"/>
    </source>
</evidence>
<protein>
    <submittedName>
        <fullName evidence="1">Uncharacterized protein</fullName>
    </submittedName>
</protein>
<sequence length="66" mass="7785">MEDSVEMKLNIKREINILLRRFVLEHPMKNKEIAELAVKKFNGNTKATCIAWYKGKLKKQEIKIIV</sequence>
<organism evidence="1">
    <name type="scientific">marine sediment metagenome</name>
    <dbReference type="NCBI Taxonomy" id="412755"/>
    <lineage>
        <taxon>unclassified sequences</taxon>
        <taxon>metagenomes</taxon>
        <taxon>ecological metagenomes</taxon>
    </lineage>
</organism>
<proteinExistence type="predicted"/>
<dbReference type="AlphaFoldDB" id="A0A0F9HL84"/>
<name>A0A0F9HL84_9ZZZZ</name>
<reference evidence="1" key="1">
    <citation type="journal article" date="2015" name="Nature">
        <title>Complex archaea that bridge the gap between prokaryotes and eukaryotes.</title>
        <authorList>
            <person name="Spang A."/>
            <person name="Saw J.H."/>
            <person name="Jorgensen S.L."/>
            <person name="Zaremba-Niedzwiedzka K."/>
            <person name="Martijn J."/>
            <person name="Lind A.E."/>
            <person name="van Eijk R."/>
            <person name="Schleper C."/>
            <person name="Guy L."/>
            <person name="Ettema T.J."/>
        </authorList>
    </citation>
    <scope>NUCLEOTIDE SEQUENCE</scope>
</reference>